<comment type="caution">
    <text evidence="3">The sequence shown here is derived from an EMBL/GenBank/DDBJ whole genome shotgun (WGS) entry which is preliminary data.</text>
</comment>
<evidence type="ECO:0000256" key="1">
    <source>
        <dbReference type="SAM" id="MobiDB-lite"/>
    </source>
</evidence>
<proteinExistence type="predicted"/>
<feature type="compositionally biased region" description="Polar residues" evidence="1">
    <location>
        <begin position="125"/>
        <end position="139"/>
    </location>
</feature>
<keyword evidence="2" id="KW-0472">Membrane</keyword>
<evidence type="ECO:0000313" key="3">
    <source>
        <dbReference type="EMBL" id="MQY05573.1"/>
    </source>
</evidence>
<reference evidence="3 4" key="1">
    <citation type="submission" date="2019-10" db="EMBL/GenBank/DDBJ databases">
        <title>Actinomadura rubteroloni sp. nov. and Actinomadura macrotermitis sp. nov., isolated from the gut of fungus growing-termite Macrotermes natalensis.</title>
        <authorList>
            <person name="Benndorf R."/>
            <person name="Martin K."/>
            <person name="Kuefner M."/>
            <person name="De Beer W."/>
            <person name="Kaster A.-K."/>
            <person name="Vollmers J."/>
            <person name="Poulsen M."/>
            <person name="Beemelmanns C."/>
        </authorList>
    </citation>
    <scope>NUCLEOTIDE SEQUENCE [LARGE SCALE GENOMIC DNA]</scope>
    <source>
        <strain evidence="3 4">RB68</strain>
    </source>
</reference>
<feature type="transmembrane region" description="Helical" evidence="2">
    <location>
        <begin position="12"/>
        <end position="33"/>
    </location>
</feature>
<keyword evidence="2" id="KW-0812">Transmembrane</keyword>
<dbReference type="Gene3D" id="2.60.40.2880">
    <property type="entry name" value="MmpS1-5, C-terminal soluble domain"/>
    <property type="match status" value="1"/>
</dbReference>
<protein>
    <submittedName>
        <fullName evidence="3">Uncharacterized protein</fullName>
    </submittedName>
</protein>
<organism evidence="3 4">
    <name type="scientific">Actinomadura macrotermitis</name>
    <dbReference type="NCBI Taxonomy" id="2585200"/>
    <lineage>
        <taxon>Bacteria</taxon>
        <taxon>Bacillati</taxon>
        <taxon>Actinomycetota</taxon>
        <taxon>Actinomycetes</taxon>
        <taxon>Streptosporangiales</taxon>
        <taxon>Thermomonosporaceae</taxon>
        <taxon>Actinomadura</taxon>
    </lineage>
</organism>
<gene>
    <name evidence="3" type="ORF">ACRB68_36500</name>
</gene>
<evidence type="ECO:0000256" key="2">
    <source>
        <dbReference type="SAM" id="Phobius"/>
    </source>
</evidence>
<name>A0A7K0BWL4_9ACTN</name>
<dbReference type="InterPro" id="IPR038468">
    <property type="entry name" value="MmpS_C"/>
</dbReference>
<dbReference type="AlphaFoldDB" id="A0A7K0BWL4"/>
<feature type="region of interest" description="Disordered" evidence="1">
    <location>
        <begin position="125"/>
        <end position="168"/>
    </location>
</feature>
<evidence type="ECO:0000313" key="4">
    <source>
        <dbReference type="Proteomes" id="UP000487268"/>
    </source>
</evidence>
<keyword evidence="4" id="KW-1185">Reference proteome</keyword>
<sequence>MTPLGRTAAHSAMRGIGVLALFFQLFLTLVWFFTGDDEPAARAGRPPLPTTVEITYIVTGAAGTGDVRYTTQGGTLGRDDAPLPFKATARIERGTSITLYAQNPGESKGRQITCTILADGAVVKQSSDSGDSATATCESTVGEDPPLPGLKAPDTTPRAQPGLAEGESRLTKVVKVKDYPGKGSPVVGRVTDDDARISYAEFGGDWGKSRAVDPHISGNDQEQRFDTEPKWQAAIVSGVVDSDLMDHYTGRDRHRALATAVMDEAQKYDYDSGAGRDVASQPITVGGRKGWVVVREIRFVKPGIRAKVDLGATVIVDTGRVRPAFITIEIPDTHKRLWPDINALIGSVRTTS</sequence>
<keyword evidence="2" id="KW-1133">Transmembrane helix</keyword>
<accession>A0A7K0BWL4</accession>
<dbReference type="EMBL" id="WEGH01000002">
    <property type="protein sequence ID" value="MQY05573.1"/>
    <property type="molecule type" value="Genomic_DNA"/>
</dbReference>
<dbReference type="Proteomes" id="UP000487268">
    <property type="component" value="Unassembled WGS sequence"/>
</dbReference>
<dbReference type="OrthoDB" id="3971500at2"/>
<dbReference type="RefSeq" id="WP_153533684.1">
    <property type="nucleotide sequence ID" value="NZ_WEGH01000002.1"/>
</dbReference>